<gene>
    <name evidence="1" type="ORF">CDL15_Pgr024641</name>
</gene>
<evidence type="ECO:0000313" key="1">
    <source>
        <dbReference type="EMBL" id="OWM63076.1"/>
    </source>
</evidence>
<dbReference type="AlphaFoldDB" id="A0A218VRU4"/>
<dbReference type="EMBL" id="MTKT01006212">
    <property type="protein sequence ID" value="OWM63076.1"/>
    <property type="molecule type" value="Genomic_DNA"/>
</dbReference>
<name>A0A218VRU4_PUNGR</name>
<accession>A0A218VRU4</accession>
<dbReference type="Proteomes" id="UP000197138">
    <property type="component" value="Unassembled WGS sequence"/>
</dbReference>
<protein>
    <submittedName>
        <fullName evidence="1">Uncharacterized protein</fullName>
    </submittedName>
</protein>
<organism evidence="1 2">
    <name type="scientific">Punica granatum</name>
    <name type="common">Pomegranate</name>
    <dbReference type="NCBI Taxonomy" id="22663"/>
    <lineage>
        <taxon>Eukaryota</taxon>
        <taxon>Viridiplantae</taxon>
        <taxon>Streptophyta</taxon>
        <taxon>Embryophyta</taxon>
        <taxon>Tracheophyta</taxon>
        <taxon>Spermatophyta</taxon>
        <taxon>Magnoliopsida</taxon>
        <taxon>eudicotyledons</taxon>
        <taxon>Gunneridae</taxon>
        <taxon>Pentapetalae</taxon>
        <taxon>rosids</taxon>
        <taxon>malvids</taxon>
        <taxon>Myrtales</taxon>
        <taxon>Lythraceae</taxon>
        <taxon>Punica</taxon>
    </lineage>
</organism>
<reference evidence="2" key="1">
    <citation type="journal article" date="2017" name="Plant J.">
        <title>The pomegranate (Punica granatum L.) genome and the genomics of punicalagin biosynthesis.</title>
        <authorList>
            <person name="Qin G."/>
            <person name="Xu C."/>
            <person name="Ming R."/>
            <person name="Tang H."/>
            <person name="Guyot R."/>
            <person name="Kramer E.M."/>
            <person name="Hu Y."/>
            <person name="Yi X."/>
            <person name="Qi Y."/>
            <person name="Xu X."/>
            <person name="Gao Z."/>
            <person name="Pan H."/>
            <person name="Jian J."/>
            <person name="Tian Y."/>
            <person name="Yue Z."/>
            <person name="Xu Y."/>
        </authorList>
    </citation>
    <scope>NUCLEOTIDE SEQUENCE [LARGE SCALE GENOMIC DNA]</scope>
    <source>
        <strain evidence="2">cv. Dabenzi</strain>
    </source>
</reference>
<sequence length="59" mass="6038">MGAREDVRRADRHVGVRVVRGAQACEAAGALGAQACEAAGARGGARSCSSALGTRRRAW</sequence>
<evidence type="ECO:0000313" key="2">
    <source>
        <dbReference type="Proteomes" id="UP000197138"/>
    </source>
</evidence>
<comment type="caution">
    <text evidence="1">The sequence shown here is derived from an EMBL/GenBank/DDBJ whole genome shotgun (WGS) entry which is preliminary data.</text>
</comment>
<proteinExistence type="predicted"/>